<sequence>MKALLTIIFCIVVSLSYVNGRPGQHRRAFIGVVRAFNELCGNTTGIDPDSCIAELETEDKTAWDDCLTAGNFTDNSGLLTAICQNRSNFRKMRRCILTAATTNWESERGRITSEIISLRGRERRTKRRQMRNDYFSAKITAANNAQKCVTALGA</sequence>
<evidence type="ECO:0000313" key="2">
    <source>
        <dbReference type="Proteomes" id="UP000694941"/>
    </source>
</evidence>
<accession>A0ABM1BTI3</accession>
<protein>
    <submittedName>
        <fullName evidence="3">Uncharacterized protein LOC106472181</fullName>
    </submittedName>
</protein>
<proteinExistence type="predicted"/>
<organism evidence="2 3">
    <name type="scientific">Limulus polyphemus</name>
    <name type="common">Atlantic horseshoe crab</name>
    <dbReference type="NCBI Taxonomy" id="6850"/>
    <lineage>
        <taxon>Eukaryota</taxon>
        <taxon>Metazoa</taxon>
        <taxon>Ecdysozoa</taxon>
        <taxon>Arthropoda</taxon>
        <taxon>Chelicerata</taxon>
        <taxon>Merostomata</taxon>
        <taxon>Xiphosura</taxon>
        <taxon>Limulidae</taxon>
        <taxon>Limulus</taxon>
    </lineage>
</organism>
<name>A0ABM1BTI3_LIMPO</name>
<gene>
    <name evidence="3" type="primary">LOC106472181</name>
</gene>
<feature type="signal peptide" evidence="1">
    <location>
        <begin position="1"/>
        <end position="20"/>
    </location>
</feature>
<evidence type="ECO:0000313" key="3">
    <source>
        <dbReference type="RefSeq" id="XP_013788371.1"/>
    </source>
</evidence>
<feature type="chain" id="PRO_5047080252" evidence="1">
    <location>
        <begin position="21"/>
        <end position="154"/>
    </location>
</feature>
<reference evidence="3" key="1">
    <citation type="submission" date="2025-08" db="UniProtKB">
        <authorList>
            <consortium name="RefSeq"/>
        </authorList>
    </citation>
    <scope>IDENTIFICATION</scope>
    <source>
        <tissue evidence="3">Muscle</tissue>
    </source>
</reference>
<evidence type="ECO:0000256" key="1">
    <source>
        <dbReference type="SAM" id="SignalP"/>
    </source>
</evidence>
<dbReference type="RefSeq" id="XP_013788371.1">
    <property type="nucleotide sequence ID" value="XM_013932917.2"/>
</dbReference>
<dbReference type="Proteomes" id="UP000694941">
    <property type="component" value="Unplaced"/>
</dbReference>
<keyword evidence="2" id="KW-1185">Reference proteome</keyword>
<keyword evidence="1" id="KW-0732">Signal</keyword>
<dbReference type="GeneID" id="106472181"/>